<gene>
    <name evidence="1" type="ORF">R69776_04646</name>
</gene>
<sequence length="168" mass="18241">MTEACAGACTAACEAQPVKVARVRFDAARGLLVGTFEDGMIIESVDPCELAERMFAHGARHGHVGMPDWREGDTAPAGGHRIAFHARLNELGRTAMTDAERLALRQAVPVHAHAGRPYYVCLGEIPAPWQDAFRVALRGSACPVIDGRGECAYAWDWSDWLHGRLPHG</sequence>
<evidence type="ECO:0000313" key="1">
    <source>
        <dbReference type="EMBL" id="CAE6788570.1"/>
    </source>
</evidence>
<organism evidence="1 2">
    <name type="scientific">Paraburkholderia nemoris</name>
    <dbReference type="NCBI Taxonomy" id="2793076"/>
    <lineage>
        <taxon>Bacteria</taxon>
        <taxon>Pseudomonadati</taxon>
        <taxon>Pseudomonadota</taxon>
        <taxon>Betaproteobacteria</taxon>
        <taxon>Burkholderiales</taxon>
        <taxon>Burkholderiaceae</taxon>
        <taxon>Paraburkholderia</taxon>
    </lineage>
</organism>
<name>A0ABM8S4A0_9BURK</name>
<protein>
    <submittedName>
        <fullName evidence="1">Uncharacterized protein</fullName>
    </submittedName>
</protein>
<dbReference type="Proteomes" id="UP000673821">
    <property type="component" value="Unassembled WGS sequence"/>
</dbReference>
<accession>A0ABM8S4A0</accession>
<evidence type="ECO:0000313" key="2">
    <source>
        <dbReference type="Proteomes" id="UP000673821"/>
    </source>
</evidence>
<reference evidence="1 2" key="1">
    <citation type="submission" date="2021-02" db="EMBL/GenBank/DDBJ databases">
        <authorList>
            <person name="Vanwijnsberghe S."/>
        </authorList>
    </citation>
    <scope>NUCLEOTIDE SEQUENCE [LARGE SCALE GENOMIC DNA]</scope>
    <source>
        <strain evidence="1 2">R-69776</strain>
    </source>
</reference>
<dbReference type="EMBL" id="CAJNBH010000014">
    <property type="protein sequence ID" value="CAE6788570.1"/>
    <property type="molecule type" value="Genomic_DNA"/>
</dbReference>
<proteinExistence type="predicted"/>
<keyword evidence="2" id="KW-1185">Reference proteome</keyword>
<comment type="caution">
    <text evidence="1">The sequence shown here is derived from an EMBL/GenBank/DDBJ whole genome shotgun (WGS) entry which is preliminary data.</text>
</comment>